<organism evidence="3 4">
    <name type="scientific">Vibrio kanaloae</name>
    <dbReference type="NCBI Taxonomy" id="170673"/>
    <lineage>
        <taxon>Bacteria</taxon>
        <taxon>Pseudomonadati</taxon>
        <taxon>Pseudomonadota</taxon>
        <taxon>Gammaproteobacteria</taxon>
        <taxon>Vibrionales</taxon>
        <taxon>Vibrionaceae</taxon>
        <taxon>Vibrio</taxon>
    </lineage>
</organism>
<sequence length="643" mass="73612">MSNSPSIIIEQLRVIGINKNYDINFKEGVNIIWGDLDCGKSSILNLISYSLGASSIDTYGQLEAKARFCQLTVYLNDEKYIFVRNIFDAKEFIRCYKGSIDDNLTPSLLAPNLDQIDNAPDGYVSFYVLELLGLPITKIKVSPSQLDSTMNRVGFKDILKFIHLKQKDIASDSLLDMNNGSRYVKHKEVLKYLLNIHNETVSVINAEISENKSIEKNREKEKESIIKFLRDTDFDFEIDIDKELQAYTKLVSDVDDEIEKLKNSHKNVLKFSLELKAEIDEINKSLSHINKKRPILTEDIEKYVKLKNTYDKERKSISLSLKLESKFKISKETEISCPLCNEKSKCELADSHIPMPILINEKKSLDRKTKSLGCLIDNIRCELNSLDVNESKLNLALNDIQNSFNHKYSKEVSALIESISMLEKQKLEIYSSSKLLARDKKFIDRINKLDDTLSNLEKVIIRLQGELKKAEEKCLNPKDVISDLNDIFVKLMELSGLTDMTNLKLDDRLDYIVRNKQFVKLTSGGVRTISSIAIFLSKLIYAMKFDSNLPTLFMLDTPGNNIGRKRDKTVDSDEASDPIIYENIYKRLELLSDLSKRTGTKFQVIVVDNDLADTAFDNDDFYIAKRFSKTDPQFDSGLINDFQ</sequence>
<name>A0ABV4L9D7_9VIBR</name>
<keyword evidence="1" id="KW-0175">Coiled coil</keyword>
<dbReference type="InterPro" id="IPR038729">
    <property type="entry name" value="Rad50/SbcC_AAA"/>
</dbReference>
<evidence type="ECO:0000259" key="2">
    <source>
        <dbReference type="Pfam" id="PF13476"/>
    </source>
</evidence>
<gene>
    <name evidence="3" type="ORF">ACED24_00120</name>
</gene>
<dbReference type="Gene3D" id="3.40.50.300">
    <property type="entry name" value="P-loop containing nucleotide triphosphate hydrolases"/>
    <property type="match status" value="1"/>
</dbReference>
<dbReference type="RefSeq" id="WP_017058357.1">
    <property type="nucleotide sequence ID" value="NZ_CP090020.1"/>
</dbReference>
<evidence type="ECO:0000313" key="3">
    <source>
        <dbReference type="EMBL" id="MEZ8088446.1"/>
    </source>
</evidence>
<evidence type="ECO:0000313" key="4">
    <source>
        <dbReference type="Proteomes" id="UP001569177"/>
    </source>
</evidence>
<dbReference type="Proteomes" id="UP001569177">
    <property type="component" value="Unassembled WGS sequence"/>
</dbReference>
<dbReference type="SUPFAM" id="SSF52540">
    <property type="entry name" value="P-loop containing nucleoside triphosphate hydrolases"/>
    <property type="match status" value="2"/>
</dbReference>
<dbReference type="EMBL" id="JBGOOJ010000001">
    <property type="protein sequence ID" value="MEZ8088446.1"/>
    <property type="molecule type" value="Genomic_DNA"/>
</dbReference>
<reference evidence="3 4" key="1">
    <citation type="submission" date="2024-06" db="EMBL/GenBank/DDBJ databases">
        <authorList>
            <person name="Steensen K."/>
            <person name="Seneca J."/>
            <person name="Bartlau N."/>
            <person name="Yu A.X."/>
            <person name="Polz M.F."/>
        </authorList>
    </citation>
    <scope>NUCLEOTIDE SEQUENCE [LARGE SCALE GENOMIC DNA]</scope>
    <source>
        <strain evidence="3 4">5S240</strain>
    </source>
</reference>
<proteinExistence type="predicted"/>
<feature type="coiled-coil region" evidence="1">
    <location>
        <begin position="446"/>
        <end position="473"/>
    </location>
</feature>
<dbReference type="InterPro" id="IPR027417">
    <property type="entry name" value="P-loop_NTPase"/>
</dbReference>
<evidence type="ECO:0000256" key="1">
    <source>
        <dbReference type="SAM" id="Coils"/>
    </source>
</evidence>
<dbReference type="Pfam" id="PF13476">
    <property type="entry name" value="AAA_23"/>
    <property type="match status" value="1"/>
</dbReference>
<protein>
    <recommendedName>
        <fullName evidence="2">Rad50/SbcC-type AAA domain-containing protein</fullName>
    </recommendedName>
</protein>
<comment type="caution">
    <text evidence="3">The sequence shown here is derived from an EMBL/GenBank/DDBJ whole genome shotgun (WGS) entry which is preliminary data.</text>
</comment>
<keyword evidence="4" id="KW-1185">Reference proteome</keyword>
<feature type="domain" description="Rad50/SbcC-type AAA" evidence="2">
    <location>
        <begin position="7"/>
        <end position="291"/>
    </location>
</feature>
<accession>A0ABV4L9D7</accession>